<feature type="signal peptide" evidence="4">
    <location>
        <begin position="1"/>
        <end position="35"/>
    </location>
</feature>
<dbReference type="KEGG" id="bex:A11Q_2325"/>
<dbReference type="InterPro" id="IPR044665">
    <property type="entry name" value="E_coli_cyclophilin_A-like"/>
</dbReference>
<evidence type="ECO:0000256" key="3">
    <source>
        <dbReference type="ARBA" id="ARBA00023235"/>
    </source>
</evidence>
<evidence type="ECO:0000313" key="6">
    <source>
        <dbReference type="EMBL" id="AGH96541.1"/>
    </source>
</evidence>
<dbReference type="CDD" id="cd01920">
    <property type="entry name" value="cyclophilin_EcCYP_like"/>
    <property type="match status" value="1"/>
</dbReference>
<dbReference type="PROSITE" id="PS00170">
    <property type="entry name" value="CSA_PPIASE_1"/>
    <property type="match status" value="1"/>
</dbReference>
<dbReference type="PRINTS" id="PR00153">
    <property type="entry name" value="CSAPPISMRASE"/>
</dbReference>
<dbReference type="GO" id="GO:0006457">
    <property type="term" value="P:protein folding"/>
    <property type="evidence" value="ECO:0007669"/>
    <property type="project" value="InterPro"/>
</dbReference>
<evidence type="ECO:0000259" key="5">
    <source>
        <dbReference type="PROSITE" id="PS50072"/>
    </source>
</evidence>
<name>M4VET5_9BACT</name>
<evidence type="ECO:0000256" key="2">
    <source>
        <dbReference type="ARBA" id="ARBA00023110"/>
    </source>
</evidence>
<dbReference type="Proteomes" id="UP000012040">
    <property type="component" value="Chromosome"/>
</dbReference>
<dbReference type="GO" id="GO:0003755">
    <property type="term" value="F:peptidyl-prolyl cis-trans isomerase activity"/>
    <property type="evidence" value="ECO:0007669"/>
    <property type="project" value="UniProtKB-UniRule"/>
</dbReference>
<keyword evidence="4" id="KW-0732">Signal</keyword>
<dbReference type="InterPro" id="IPR002130">
    <property type="entry name" value="Cyclophilin-type_PPIase_dom"/>
</dbReference>
<feature type="domain" description="PPIase cyclophilin-type" evidence="5">
    <location>
        <begin position="59"/>
        <end position="215"/>
    </location>
</feature>
<dbReference type="EC" id="5.2.1.8" evidence="4"/>
<accession>M4VET5</accession>
<dbReference type="RefSeq" id="WP_015471031.1">
    <property type="nucleotide sequence ID" value="NC_020813.1"/>
</dbReference>
<dbReference type="OrthoDB" id="9807797at2"/>
<dbReference type="InterPro" id="IPR020892">
    <property type="entry name" value="Cyclophilin-type_PPIase_CS"/>
</dbReference>
<dbReference type="PROSITE" id="PS50072">
    <property type="entry name" value="CSA_PPIASE_2"/>
    <property type="match status" value="1"/>
</dbReference>
<organism evidence="6 7">
    <name type="scientific">Pseudobdellovibrio exovorus JSS</name>
    <dbReference type="NCBI Taxonomy" id="1184267"/>
    <lineage>
        <taxon>Bacteria</taxon>
        <taxon>Pseudomonadati</taxon>
        <taxon>Bdellovibrionota</taxon>
        <taxon>Bdellovibrionia</taxon>
        <taxon>Bdellovibrionales</taxon>
        <taxon>Pseudobdellovibrionaceae</taxon>
        <taxon>Pseudobdellovibrio</taxon>
    </lineage>
</organism>
<reference evidence="6 7" key="1">
    <citation type="journal article" date="2013" name="ISME J.">
        <title>By their genes ye shall know them: genomic signatures of predatory bacteria.</title>
        <authorList>
            <person name="Pasternak Z."/>
            <person name="Pietrokovski S."/>
            <person name="Rotem O."/>
            <person name="Gophna U."/>
            <person name="Lurie-Weinberger M.N."/>
            <person name="Jurkevitch E."/>
        </authorList>
    </citation>
    <scope>NUCLEOTIDE SEQUENCE [LARGE SCALE GENOMIC DNA]</scope>
    <source>
        <strain evidence="6 7">JSS</strain>
    </source>
</reference>
<keyword evidence="3 4" id="KW-0413">Isomerase</keyword>
<protein>
    <recommendedName>
        <fullName evidence="4">Peptidyl-prolyl cis-trans isomerase</fullName>
        <shortName evidence="4">PPIase</shortName>
        <ecNumber evidence="4">5.2.1.8</ecNumber>
    </recommendedName>
</protein>
<dbReference type="AlphaFoldDB" id="M4VET5"/>
<dbReference type="Pfam" id="PF00160">
    <property type="entry name" value="Pro_isomerase"/>
    <property type="match status" value="1"/>
</dbReference>
<keyword evidence="7" id="KW-1185">Reference proteome</keyword>
<dbReference type="HOGENOM" id="CLU_012062_16_9_7"/>
<evidence type="ECO:0000313" key="7">
    <source>
        <dbReference type="Proteomes" id="UP000012040"/>
    </source>
</evidence>
<proteinExistence type="inferred from homology"/>
<comment type="similarity">
    <text evidence="1 4">Belongs to the cyclophilin-type PPIase family.</text>
</comment>
<dbReference type="PATRIC" id="fig|1184267.3.peg.2357"/>
<dbReference type="STRING" id="1184267.A11Q_2325"/>
<evidence type="ECO:0000256" key="1">
    <source>
        <dbReference type="ARBA" id="ARBA00007365"/>
    </source>
</evidence>
<sequence length="223" mass="24797">MKTNIRKQTAKSQNALVLFIYVLAFALLSWSQARAEEAPATAATETKKVEVVSPEVVIDTNLGKITVRLNAEHAPISTENFLKYVEKKHYDGLIFHRVIKDFMVQGGGFTPDMKERDSKFDPIKNEAKNGLSNMRGTIAMARTNEIDSATSQFFINVVDNQRLDHVNNSRYGYAVFGKVISGMDVVDKIRDSKTESKAGHDDVPVKPVTIKSIRLVKAPAKGK</sequence>
<keyword evidence="2 4" id="KW-0697">Rotamase</keyword>
<gene>
    <name evidence="6" type="ORF">A11Q_2325</name>
</gene>
<dbReference type="Gene3D" id="2.40.100.10">
    <property type="entry name" value="Cyclophilin-like"/>
    <property type="match status" value="1"/>
</dbReference>
<dbReference type="PANTHER" id="PTHR43246">
    <property type="entry name" value="PEPTIDYL-PROLYL CIS-TRANS ISOMERASE CYP38, CHLOROPLASTIC"/>
    <property type="match status" value="1"/>
</dbReference>
<dbReference type="InterPro" id="IPR029000">
    <property type="entry name" value="Cyclophilin-like_dom_sf"/>
</dbReference>
<evidence type="ECO:0000256" key="4">
    <source>
        <dbReference type="RuleBase" id="RU363019"/>
    </source>
</evidence>
<feature type="chain" id="PRO_5006528018" description="Peptidyl-prolyl cis-trans isomerase" evidence="4">
    <location>
        <begin position="36"/>
        <end position="223"/>
    </location>
</feature>
<comment type="function">
    <text evidence="4">PPIases accelerate the folding of proteins. It catalyzes the cis-trans isomerization of proline imidic peptide bonds in oligopeptides.</text>
</comment>
<dbReference type="EMBL" id="CP003537">
    <property type="protein sequence ID" value="AGH96541.1"/>
    <property type="molecule type" value="Genomic_DNA"/>
</dbReference>
<dbReference type="eggNOG" id="COG0652">
    <property type="taxonomic scope" value="Bacteria"/>
</dbReference>
<comment type="catalytic activity">
    <reaction evidence="4">
        <text>[protein]-peptidylproline (omega=180) = [protein]-peptidylproline (omega=0)</text>
        <dbReference type="Rhea" id="RHEA:16237"/>
        <dbReference type="Rhea" id="RHEA-COMP:10747"/>
        <dbReference type="Rhea" id="RHEA-COMP:10748"/>
        <dbReference type="ChEBI" id="CHEBI:83833"/>
        <dbReference type="ChEBI" id="CHEBI:83834"/>
        <dbReference type="EC" id="5.2.1.8"/>
    </reaction>
</comment>
<dbReference type="SUPFAM" id="SSF50891">
    <property type="entry name" value="Cyclophilin-like"/>
    <property type="match status" value="1"/>
</dbReference>